<keyword evidence="16" id="KW-1185">Reference proteome</keyword>
<dbReference type="GO" id="GO:0005524">
    <property type="term" value="F:ATP binding"/>
    <property type="evidence" value="ECO:0007669"/>
    <property type="project" value="UniProtKB-UniRule"/>
</dbReference>
<protein>
    <recommendedName>
        <fullName evidence="9">Glutamine--tRNA ligase</fullName>
        <ecNumber evidence="9">6.1.1.18</ecNumber>
    </recommendedName>
    <alternativeName>
        <fullName evidence="9">Glutaminyl-tRNA synthetase</fullName>
        <shortName evidence="9">GlnRS</shortName>
    </alternativeName>
</protein>
<dbReference type="NCBIfam" id="NF011291">
    <property type="entry name" value="PRK14703.1"/>
    <property type="match status" value="1"/>
</dbReference>
<evidence type="ECO:0000259" key="13">
    <source>
        <dbReference type="Pfam" id="PF03950"/>
    </source>
</evidence>
<dbReference type="SUPFAM" id="SSF50715">
    <property type="entry name" value="Ribosomal protein L25-like"/>
    <property type="match status" value="1"/>
</dbReference>
<dbReference type="InterPro" id="IPR020056">
    <property type="entry name" value="Rbsml_bL25/Gln-tRNA_synth_N"/>
</dbReference>
<feature type="binding site" evidence="9">
    <location>
        <position position="215"/>
    </location>
    <ligand>
        <name>L-glutamine</name>
        <dbReference type="ChEBI" id="CHEBI:58359"/>
    </ligand>
</feature>
<proteinExistence type="inferred from homology"/>
<dbReference type="InterPro" id="IPR004514">
    <property type="entry name" value="Gln-tRNA-synth"/>
</dbReference>
<keyword evidence="4 9" id="KW-0547">Nucleotide-binding</keyword>
<dbReference type="Pfam" id="PF20974">
    <property type="entry name" value="tRNA-synt_1c_C2"/>
    <property type="match status" value="1"/>
</dbReference>
<feature type="binding site" evidence="9">
    <location>
        <begin position="271"/>
        <end position="273"/>
    </location>
    <ligand>
        <name>ATP</name>
        <dbReference type="ChEBI" id="CHEBI:30616"/>
    </ligand>
</feature>
<dbReference type="HAMAP" id="MF_00126">
    <property type="entry name" value="Gln_tRNA_synth"/>
    <property type="match status" value="1"/>
</dbReference>
<keyword evidence="3 9" id="KW-0436">Ligase</keyword>
<comment type="subcellular location">
    <subcellularLocation>
        <location evidence="9">Cytoplasm</location>
    </subcellularLocation>
</comment>
<dbReference type="AlphaFoldDB" id="A0A7C9BGB6"/>
<dbReference type="InterPro" id="IPR014729">
    <property type="entry name" value="Rossmann-like_a/b/a_fold"/>
</dbReference>
<comment type="similarity">
    <text evidence="1 9 10">Belongs to the class-I aminoacyl-tRNA synthetase family.</text>
</comment>
<dbReference type="PRINTS" id="PR00987">
    <property type="entry name" value="TRNASYNTHGLU"/>
</dbReference>
<dbReference type="Pfam" id="PF00749">
    <property type="entry name" value="tRNA-synt_1c"/>
    <property type="match status" value="1"/>
</dbReference>
<dbReference type="Gene3D" id="2.40.240.10">
    <property type="entry name" value="Ribosomal Protein L25, Chain P"/>
    <property type="match status" value="2"/>
</dbReference>
<dbReference type="EMBL" id="WHLY01000002">
    <property type="protein sequence ID" value="MPR32997.1"/>
    <property type="molecule type" value="Genomic_DNA"/>
</dbReference>
<dbReference type="Gene3D" id="3.40.50.620">
    <property type="entry name" value="HUPs"/>
    <property type="match status" value="1"/>
</dbReference>
<feature type="binding site" evidence="9">
    <location>
        <position position="71"/>
    </location>
    <ligand>
        <name>L-glutamine</name>
        <dbReference type="ChEBI" id="CHEBI:58359"/>
    </ligand>
</feature>
<dbReference type="PANTHER" id="PTHR43097">
    <property type="entry name" value="GLUTAMINE-TRNA LIGASE"/>
    <property type="match status" value="1"/>
</dbReference>
<feature type="short sequence motif" description="'KMSKS' region" evidence="9">
    <location>
        <begin position="270"/>
        <end position="274"/>
    </location>
</feature>
<evidence type="ECO:0000256" key="5">
    <source>
        <dbReference type="ARBA" id="ARBA00022840"/>
    </source>
</evidence>
<dbReference type="FunFam" id="2.40.240.10:FF:000007">
    <property type="entry name" value="Glutamine--tRNA ligase"/>
    <property type="match status" value="1"/>
</dbReference>
<feature type="binding site" evidence="9">
    <location>
        <begin position="45"/>
        <end position="51"/>
    </location>
    <ligand>
        <name>ATP</name>
        <dbReference type="ChEBI" id="CHEBI:30616"/>
    </ligand>
</feature>
<comment type="subunit">
    <text evidence="9">Monomer.</text>
</comment>
<evidence type="ECO:0000259" key="14">
    <source>
        <dbReference type="Pfam" id="PF20974"/>
    </source>
</evidence>
<keyword evidence="2 9" id="KW-0963">Cytoplasm</keyword>
<feature type="domain" description="Glutamyl/glutaminyl-tRNA synthetase class Ib catalytic" evidence="12">
    <location>
        <begin position="32"/>
        <end position="339"/>
    </location>
</feature>
<feature type="binding site" evidence="9">
    <location>
        <begin position="39"/>
        <end position="41"/>
    </location>
    <ligand>
        <name>ATP</name>
        <dbReference type="ChEBI" id="CHEBI:30616"/>
    </ligand>
</feature>
<gene>
    <name evidence="9" type="primary">glnS</name>
    <name evidence="15" type="ORF">GBK04_06395</name>
</gene>
<organism evidence="15 16">
    <name type="scientific">Salmonirosea aquatica</name>
    <dbReference type="NCBI Taxonomy" id="2654236"/>
    <lineage>
        <taxon>Bacteria</taxon>
        <taxon>Pseudomonadati</taxon>
        <taxon>Bacteroidota</taxon>
        <taxon>Cytophagia</taxon>
        <taxon>Cytophagales</taxon>
        <taxon>Spirosomataceae</taxon>
        <taxon>Salmonirosea</taxon>
    </lineage>
</organism>
<feature type="domain" description="Glutamyl/glutaminyl-tRNA synthetase class Ib anti-codon binding" evidence="13">
    <location>
        <begin position="342"/>
        <end position="441"/>
    </location>
</feature>
<dbReference type="InterPro" id="IPR011035">
    <property type="entry name" value="Ribosomal_bL25/Gln-tRNA_synth"/>
</dbReference>
<comment type="catalytic activity">
    <reaction evidence="8 9">
        <text>tRNA(Gln) + L-glutamine + ATP = L-glutaminyl-tRNA(Gln) + AMP + diphosphate</text>
        <dbReference type="Rhea" id="RHEA:20121"/>
        <dbReference type="Rhea" id="RHEA-COMP:9662"/>
        <dbReference type="Rhea" id="RHEA-COMP:9681"/>
        <dbReference type="ChEBI" id="CHEBI:30616"/>
        <dbReference type="ChEBI" id="CHEBI:33019"/>
        <dbReference type="ChEBI" id="CHEBI:58359"/>
        <dbReference type="ChEBI" id="CHEBI:78442"/>
        <dbReference type="ChEBI" id="CHEBI:78521"/>
        <dbReference type="ChEBI" id="CHEBI:456215"/>
        <dbReference type="EC" id="6.1.1.18"/>
    </reaction>
</comment>
<feature type="binding site" evidence="9">
    <location>
        <position position="234"/>
    </location>
    <ligand>
        <name>ATP</name>
        <dbReference type="ChEBI" id="CHEBI:30616"/>
    </ligand>
</feature>
<dbReference type="FunFam" id="3.40.50.620:FF:000037">
    <property type="entry name" value="Glutamine--tRNA ligase cytoplasmic"/>
    <property type="match status" value="1"/>
</dbReference>
<dbReference type="Pfam" id="PF03950">
    <property type="entry name" value="tRNA-synt_1c_C"/>
    <property type="match status" value="1"/>
</dbReference>
<dbReference type="SUPFAM" id="SSF52374">
    <property type="entry name" value="Nucleotidylyl transferase"/>
    <property type="match status" value="1"/>
</dbReference>
<dbReference type="InterPro" id="IPR049437">
    <property type="entry name" value="tRNA-synt_1c_C2"/>
</dbReference>
<sequence length="558" mass="64204">MTIEEKKEEKSLNFIEEIVEDDIREGKHGGRVLTRFPPEPNGYLHIGHAKSICLNFGLAKKYGGGTNLRFDDTNPTTEDVEYVDSIKYDVRWLGFDWVEERYASDYFDQLYTFATELIKAGLAYVDDSTAEEIAALKGTPTEPGKPSPYRDRSVEENLDLFERMRKGEFAEGSRVLRAKIDLASPNMHLRDPFMYRIKFAHHHRTGDTWCIYPMYDFAHGQSDAIEKITHSICTLEFIPHRALYDWFIKNLEIFPSKQYEFARLNLTYTVMSKRKLLQLVNEGHVTGWDDPRMPTISGLRRRGYTPESIRNFCDRIGVAKRDNLIDMSLLEFCVREDLNKSAARRMVVTDPLKVVVTNFPEDKVEPCQSENNPEQPETGDREMPFTRELYIEQEDFMENPPKKYFRLAPGQMVRLKSAYIIQCNEVVKDADGNVQEVHCTYIENSKSGQDESGLKVKGTLHWVSASEAIPVEIRQYDRLFRVEDPSSEEGDFKDYLNPDSLSVITGYAEPALQSAQPGDSFQFLRKGYFAVDPDSTADKLVFNRTVGLRDNWAKEAGK</sequence>
<dbReference type="InterPro" id="IPR020058">
    <property type="entry name" value="Glu/Gln-tRNA-synth_Ib_cat-dom"/>
</dbReference>
<comment type="caution">
    <text evidence="9">Lacks conserved residue(s) required for the propagation of feature annotation.</text>
</comment>
<evidence type="ECO:0000256" key="8">
    <source>
        <dbReference type="ARBA" id="ARBA00048270"/>
    </source>
</evidence>
<name>A0A7C9BGB6_9BACT</name>
<dbReference type="InterPro" id="IPR050132">
    <property type="entry name" value="Gln/Glu-tRNA_Ligase"/>
</dbReference>
<dbReference type="GO" id="GO:0006425">
    <property type="term" value="P:glutaminyl-tRNA aminoacylation"/>
    <property type="evidence" value="ECO:0007669"/>
    <property type="project" value="UniProtKB-UniRule"/>
</dbReference>
<feature type="binding site" evidence="9">
    <location>
        <begin position="263"/>
        <end position="264"/>
    </location>
    <ligand>
        <name>ATP</name>
        <dbReference type="ChEBI" id="CHEBI:30616"/>
    </ligand>
</feature>
<evidence type="ECO:0000256" key="9">
    <source>
        <dbReference type="HAMAP-Rule" id="MF_00126"/>
    </source>
</evidence>
<evidence type="ECO:0000256" key="3">
    <source>
        <dbReference type="ARBA" id="ARBA00022598"/>
    </source>
</evidence>
<feature type="short sequence motif" description="'HIGH' region" evidence="9">
    <location>
        <begin position="38"/>
        <end position="48"/>
    </location>
</feature>
<dbReference type="GO" id="GO:0005829">
    <property type="term" value="C:cytosol"/>
    <property type="evidence" value="ECO:0007669"/>
    <property type="project" value="TreeGrafter"/>
</dbReference>
<evidence type="ECO:0000256" key="1">
    <source>
        <dbReference type="ARBA" id="ARBA00005594"/>
    </source>
</evidence>
<evidence type="ECO:0000256" key="6">
    <source>
        <dbReference type="ARBA" id="ARBA00022917"/>
    </source>
</evidence>
<dbReference type="GO" id="GO:0004819">
    <property type="term" value="F:glutamine-tRNA ligase activity"/>
    <property type="evidence" value="ECO:0007669"/>
    <property type="project" value="UniProtKB-UniRule"/>
</dbReference>
<dbReference type="GO" id="GO:0006424">
    <property type="term" value="P:glutamyl-tRNA aminoacylation"/>
    <property type="evidence" value="ECO:0007669"/>
    <property type="project" value="UniProtKB-UniRule"/>
</dbReference>
<dbReference type="PROSITE" id="PS00178">
    <property type="entry name" value="AA_TRNA_LIGASE_I"/>
    <property type="match status" value="1"/>
</dbReference>
<dbReference type="Proteomes" id="UP000479293">
    <property type="component" value="Unassembled WGS sequence"/>
</dbReference>
<comment type="caution">
    <text evidence="15">The sequence shown here is derived from an EMBL/GenBank/DDBJ whole genome shotgun (WGS) entry which is preliminary data.</text>
</comment>
<dbReference type="InterPro" id="IPR022861">
    <property type="entry name" value="Gln_tRNA_ligase_bac"/>
</dbReference>
<keyword evidence="7 9" id="KW-0030">Aminoacyl-tRNA synthetase</keyword>
<dbReference type="CDD" id="cd00807">
    <property type="entry name" value="GlnRS_core"/>
    <property type="match status" value="1"/>
</dbReference>
<dbReference type="InterPro" id="IPR001412">
    <property type="entry name" value="aa-tRNA-synth_I_CS"/>
</dbReference>
<keyword evidence="5 9" id="KW-0067">ATP-binding</keyword>
<dbReference type="PANTHER" id="PTHR43097:SF5">
    <property type="entry name" value="GLUTAMATE--TRNA LIGASE"/>
    <property type="match status" value="1"/>
</dbReference>
<keyword evidence="6 9" id="KW-0648">Protein biosynthesis</keyword>
<feature type="region of interest" description="Disordered" evidence="11">
    <location>
        <begin position="363"/>
        <end position="382"/>
    </location>
</feature>
<evidence type="ECO:0000313" key="16">
    <source>
        <dbReference type="Proteomes" id="UP000479293"/>
    </source>
</evidence>
<feature type="domain" description="tRNA synthetases class I (E and Q) anti-codon binding" evidence="14">
    <location>
        <begin position="459"/>
        <end position="532"/>
    </location>
</feature>
<reference evidence="15 16" key="1">
    <citation type="submission" date="2019-10" db="EMBL/GenBank/DDBJ databases">
        <title>Draft Genome Sequence of Cytophagaceae sp. SJW1-29.</title>
        <authorList>
            <person name="Choi A."/>
        </authorList>
    </citation>
    <scope>NUCLEOTIDE SEQUENCE [LARGE SCALE GENOMIC DNA]</scope>
    <source>
        <strain evidence="15 16">SJW1-29</strain>
    </source>
</reference>
<evidence type="ECO:0000313" key="15">
    <source>
        <dbReference type="EMBL" id="MPR32997.1"/>
    </source>
</evidence>
<dbReference type="NCBIfam" id="TIGR00440">
    <property type="entry name" value="glnS"/>
    <property type="match status" value="1"/>
</dbReference>
<evidence type="ECO:0000259" key="12">
    <source>
        <dbReference type="Pfam" id="PF00749"/>
    </source>
</evidence>
<evidence type="ECO:0000256" key="4">
    <source>
        <dbReference type="ARBA" id="ARBA00022741"/>
    </source>
</evidence>
<dbReference type="RefSeq" id="WP_152757900.1">
    <property type="nucleotide sequence ID" value="NZ_WHLY01000002.1"/>
</dbReference>
<evidence type="ECO:0000256" key="10">
    <source>
        <dbReference type="RuleBase" id="RU363037"/>
    </source>
</evidence>
<dbReference type="InterPro" id="IPR000924">
    <property type="entry name" value="Glu/Gln-tRNA-synth"/>
</dbReference>
<evidence type="ECO:0000256" key="11">
    <source>
        <dbReference type="SAM" id="MobiDB-lite"/>
    </source>
</evidence>
<dbReference type="InterPro" id="IPR020059">
    <property type="entry name" value="Glu/Gln-tRNA-synth_Ib_codon-bd"/>
</dbReference>
<accession>A0A7C9BGB6</accession>
<evidence type="ECO:0000256" key="7">
    <source>
        <dbReference type="ARBA" id="ARBA00023146"/>
    </source>
</evidence>
<dbReference type="EC" id="6.1.1.18" evidence="9"/>
<evidence type="ECO:0000256" key="2">
    <source>
        <dbReference type="ARBA" id="ARBA00022490"/>
    </source>
</evidence>